<keyword evidence="1" id="KW-0812">Transmembrane</keyword>
<feature type="transmembrane region" description="Helical" evidence="1">
    <location>
        <begin position="47"/>
        <end position="67"/>
    </location>
</feature>
<sequence length="70" mass="8632">MDQRCDAYWTIIFLIVPKANYIIKVASNIEKYKNKVESSKSWQEFYLNYYPLFYIAFLKFPYPYCIFNYN</sequence>
<keyword evidence="1" id="KW-0472">Membrane</keyword>
<organism evidence="2 3">
    <name type="scientific">Clostridium gelidum</name>
    <dbReference type="NCBI Taxonomy" id="704125"/>
    <lineage>
        <taxon>Bacteria</taxon>
        <taxon>Bacillati</taxon>
        <taxon>Bacillota</taxon>
        <taxon>Clostridia</taxon>
        <taxon>Eubacteriales</taxon>
        <taxon>Clostridiaceae</taxon>
        <taxon>Clostridium</taxon>
    </lineage>
</organism>
<protein>
    <submittedName>
        <fullName evidence="2">Uncharacterized protein</fullName>
    </submittedName>
</protein>
<accession>A0ABM7T2C5</accession>
<feature type="transmembrane region" description="Helical" evidence="1">
    <location>
        <begin position="7"/>
        <end position="27"/>
    </location>
</feature>
<keyword evidence="3" id="KW-1185">Reference proteome</keyword>
<keyword evidence="1" id="KW-1133">Transmembrane helix</keyword>
<proteinExistence type="predicted"/>
<gene>
    <name evidence="2" type="ORF">psyc5s11_10720</name>
</gene>
<evidence type="ECO:0000313" key="2">
    <source>
        <dbReference type="EMBL" id="BCZ45005.1"/>
    </source>
</evidence>
<reference evidence="3" key="1">
    <citation type="submission" date="2021-07" db="EMBL/GenBank/DDBJ databases">
        <title>Complete genome sequencing of a Clostridium isolate.</title>
        <authorList>
            <person name="Ueki A."/>
            <person name="Tonouchi A."/>
        </authorList>
    </citation>
    <scope>NUCLEOTIDE SEQUENCE [LARGE SCALE GENOMIC DNA]</scope>
    <source>
        <strain evidence="3">C5S11</strain>
    </source>
</reference>
<name>A0ABM7T2C5_9CLOT</name>
<evidence type="ECO:0000313" key="3">
    <source>
        <dbReference type="Proteomes" id="UP000824633"/>
    </source>
</evidence>
<evidence type="ECO:0000256" key="1">
    <source>
        <dbReference type="SAM" id="Phobius"/>
    </source>
</evidence>
<dbReference type="Proteomes" id="UP000824633">
    <property type="component" value="Chromosome"/>
</dbReference>
<dbReference type="EMBL" id="AP024849">
    <property type="protein sequence ID" value="BCZ45005.1"/>
    <property type="molecule type" value="Genomic_DNA"/>
</dbReference>